<accession>A0A0P1B2Z4</accession>
<organism evidence="2 3">
    <name type="scientific">Plasmopara halstedii</name>
    <name type="common">Downy mildew of sunflower</name>
    <dbReference type="NCBI Taxonomy" id="4781"/>
    <lineage>
        <taxon>Eukaryota</taxon>
        <taxon>Sar</taxon>
        <taxon>Stramenopiles</taxon>
        <taxon>Oomycota</taxon>
        <taxon>Peronosporomycetes</taxon>
        <taxon>Peronosporales</taxon>
        <taxon>Peronosporaceae</taxon>
        <taxon>Plasmopara</taxon>
    </lineage>
</organism>
<dbReference type="GeneID" id="59052888"/>
<dbReference type="Proteomes" id="UP000054928">
    <property type="component" value="Unassembled WGS sequence"/>
</dbReference>
<feature type="region of interest" description="Disordered" evidence="1">
    <location>
        <begin position="134"/>
        <end position="153"/>
    </location>
</feature>
<protein>
    <submittedName>
        <fullName evidence="2">Uncharacterized protein</fullName>
    </submittedName>
</protein>
<evidence type="ECO:0000313" key="2">
    <source>
        <dbReference type="EMBL" id="CEG47857.1"/>
    </source>
</evidence>
<name>A0A0P1B2Z4_PLAHL</name>
<feature type="compositionally biased region" description="Basic and acidic residues" evidence="1">
    <location>
        <begin position="141"/>
        <end position="153"/>
    </location>
</feature>
<dbReference type="AlphaFoldDB" id="A0A0P1B2Z4"/>
<evidence type="ECO:0000313" key="3">
    <source>
        <dbReference type="Proteomes" id="UP000054928"/>
    </source>
</evidence>
<evidence type="ECO:0000256" key="1">
    <source>
        <dbReference type="SAM" id="MobiDB-lite"/>
    </source>
</evidence>
<dbReference type="RefSeq" id="XP_036263430.1">
    <property type="nucleotide sequence ID" value="XM_036407181.1"/>
</dbReference>
<keyword evidence="3" id="KW-1185">Reference proteome</keyword>
<reference evidence="3" key="1">
    <citation type="submission" date="2014-09" db="EMBL/GenBank/DDBJ databases">
        <authorList>
            <person name="Sharma Rahul"/>
            <person name="Thines Marco"/>
        </authorList>
    </citation>
    <scope>NUCLEOTIDE SEQUENCE [LARGE SCALE GENOMIC DNA]</scope>
</reference>
<sequence length="171" mass="19994">MAEKNVSLGSGISNRSRQDLMTYSPLRAAAEISTVRRSWCSWLQIRRWWMCEILESWNLEMIKPYKLLNAVVFGFIDKCTLLLYTYSISHNNLLRKYLTLDTVTKLQHKLSTTLSMSRWVQVLLQPSTLSDSKPNYMSVSEKSDKTASDSLRNGEEWEEDQLVIVFYYFQS</sequence>
<proteinExistence type="predicted"/>
<dbReference type="EMBL" id="CCYD01002864">
    <property type="protein sequence ID" value="CEG47857.1"/>
    <property type="molecule type" value="Genomic_DNA"/>
</dbReference>